<dbReference type="AlphaFoldDB" id="A0A318CZD6"/>
<dbReference type="EMBL" id="QICH01000047">
    <property type="protein sequence ID" value="PXF62340.1"/>
    <property type="molecule type" value="Genomic_DNA"/>
</dbReference>
<comment type="caution">
    <text evidence="1">The sequence shown here is derived from an EMBL/GenBank/DDBJ whole genome shotgun (WGS) entry which is preliminary data.</text>
</comment>
<reference evidence="1 2" key="1">
    <citation type="submission" date="2018-05" db="EMBL/GenBank/DDBJ databases">
        <title>Kangiella spongicola genome sequence.</title>
        <authorList>
            <person name="Maclea K.S."/>
            <person name="Goen A.E."/>
            <person name="Kelley C."/>
            <person name="Underriner A."/>
            <person name="Silverwood T."/>
            <person name="Trachtenberg A.M."/>
        </authorList>
    </citation>
    <scope>NUCLEOTIDE SEQUENCE [LARGE SCALE GENOMIC DNA]</scope>
    <source>
        <strain evidence="1 2">ATCC BAA-2076</strain>
    </source>
</reference>
<evidence type="ECO:0000313" key="2">
    <source>
        <dbReference type="Proteomes" id="UP000247689"/>
    </source>
</evidence>
<gene>
    <name evidence="1" type="ORF">DL796_12035</name>
</gene>
<dbReference type="Proteomes" id="UP000247689">
    <property type="component" value="Unassembled WGS sequence"/>
</dbReference>
<evidence type="ECO:0000313" key="1">
    <source>
        <dbReference type="EMBL" id="PXF62340.1"/>
    </source>
</evidence>
<accession>A0A318CZD6</accession>
<protein>
    <submittedName>
        <fullName evidence="1">Uncharacterized protein</fullName>
    </submittedName>
</protein>
<proteinExistence type="predicted"/>
<keyword evidence="2" id="KW-1185">Reference proteome</keyword>
<sequence length="106" mass="11274">MVPALGAEFVLLVPRAGGGMESDPFHTLQQIQINCQISSSLLQISFHPLSKSMKAYKANGYPLSNSTWRNTSCKTAHLSGAGDTGLGLKVKTPVKPGRAKALLSSY</sequence>
<organism evidence="1 2">
    <name type="scientific">Kangiella spongicola</name>
    <dbReference type="NCBI Taxonomy" id="796379"/>
    <lineage>
        <taxon>Bacteria</taxon>
        <taxon>Pseudomonadati</taxon>
        <taxon>Pseudomonadota</taxon>
        <taxon>Gammaproteobacteria</taxon>
        <taxon>Kangiellales</taxon>
        <taxon>Kangiellaceae</taxon>
        <taxon>Kangiella</taxon>
    </lineage>
</organism>
<name>A0A318CZD6_9GAMM</name>